<protein>
    <submittedName>
        <fullName evidence="1">Uncharacterized protein</fullName>
    </submittedName>
</protein>
<accession>A0A2P2PSS4</accession>
<proteinExistence type="predicted"/>
<reference evidence="1" key="1">
    <citation type="submission" date="2018-02" db="EMBL/GenBank/DDBJ databases">
        <title>Rhizophora mucronata_Transcriptome.</title>
        <authorList>
            <person name="Meera S.P."/>
            <person name="Sreeshan A."/>
            <person name="Augustine A."/>
        </authorList>
    </citation>
    <scope>NUCLEOTIDE SEQUENCE</scope>
    <source>
        <tissue evidence="1">Leaf</tissue>
    </source>
</reference>
<name>A0A2P2PSS4_RHIMU</name>
<evidence type="ECO:0000313" key="1">
    <source>
        <dbReference type="EMBL" id="MBX57752.1"/>
    </source>
</evidence>
<organism evidence="1">
    <name type="scientific">Rhizophora mucronata</name>
    <name type="common">Asiatic mangrove</name>
    <dbReference type="NCBI Taxonomy" id="61149"/>
    <lineage>
        <taxon>Eukaryota</taxon>
        <taxon>Viridiplantae</taxon>
        <taxon>Streptophyta</taxon>
        <taxon>Embryophyta</taxon>
        <taxon>Tracheophyta</taxon>
        <taxon>Spermatophyta</taxon>
        <taxon>Magnoliopsida</taxon>
        <taxon>eudicotyledons</taxon>
        <taxon>Gunneridae</taxon>
        <taxon>Pentapetalae</taxon>
        <taxon>rosids</taxon>
        <taxon>fabids</taxon>
        <taxon>Malpighiales</taxon>
        <taxon>Rhizophoraceae</taxon>
        <taxon>Rhizophora</taxon>
    </lineage>
</organism>
<sequence length="61" mass="6952">MRWQPQIASSLMFQQRKGKISVPQGGNSSNDWNSFSRYPVVHCCHTSYGKKLEEKCQSSST</sequence>
<dbReference type="EMBL" id="GGEC01077268">
    <property type="protein sequence ID" value="MBX57752.1"/>
    <property type="molecule type" value="Transcribed_RNA"/>
</dbReference>
<dbReference type="AlphaFoldDB" id="A0A2P2PSS4"/>